<evidence type="ECO:0000256" key="6">
    <source>
        <dbReference type="ARBA" id="ARBA00022691"/>
    </source>
</evidence>
<feature type="region of interest" description="Disordered" evidence="8">
    <location>
        <begin position="957"/>
        <end position="1000"/>
    </location>
</feature>
<feature type="compositionally biased region" description="Basic and acidic residues" evidence="8">
    <location>
        <begin position="957"/>
        <end position="967"/>
    </location>
</feature>
<dbReference type="InterPro" id="IPR024576">
    <property type="entry name" value="rRNA_MeTfrase_Spb1_DUF3381"/>
</dbReference>
<dbReference type="EMBL" id="CAJNJQ010002489">
    <property type="protein sequence ID" value="CAE7177580.1"/>
    <property type="molecule type" value="Genomic_DNA"/>
</dbReference>
<keyword evidence="7" id="KW-0539">Nucleus</keyword>
<dbReference type="GO" id="GO:0005730">
    <property type="term" value="C:nucleolus"/>
    <property type="evidence" value="ECO:0007669"/>
    <property type="project" value="UniProtKB-SubCell"/>
</dbReference>
<feature type="region of interest" description="Disordered" evidence="8">
    <location>
        <begin position="101"/>
        <end position="138"/>
    </location>
</feature>
<evidence type="ECO:0000259" key="9">
    <source>
        <dbReference type="Pfam" id="PF01728"/>
    </source>
</evidence>
<gene>
    <name evidence="12" type="ORF">RDB_LOCUS113388</name>
</gene>
<feature type="compositionally biased region" description="Acidic residues" evidence="8">
    <location>
        <begin position="986"/>
        <end position="1000"/>
    </location>
</feature>
<evidence type="ECO:0000256" key="5">
    <source>
        <dbReference type="ARBA" id="ARBA00022679"/>
    </source>
</evidence>
<dbReference type="FunFam" id="3.40.50.150:FF:000004">
    <property type="entry name" value="AdoMet-dependent rRNA methyltransferase SPB1"/>
    <property type="match status" value="1"/>
</dbReference>
<feature type="region of interest" description="Disordered" evidence="8">
    <location>
        <begin position="1346"/>
        <end position="1366"/>
    </location>
</feature>
<dbReference type="PANTHER" id="PTHR10920:SF13">
    <property type="entry name" value="PRE-RRNA 2'-O-RIBOSE RNA METHYLTRANSFERASE FTSJ3"/>
    <property type="match status" value="1"/>
</dbReference>
<keyword evidence="2" id="KW-0690">Ribosome biogenesis</keyword>
<comment type="caution">
    <text evidence="12">The sequence shown here is derived from an EMBL/GenBank/DDBJ whole genome shotgun (WGS) entry which is preliminary data.</text>
</comment>
<evidence type="ECO:0000256" key="7">
    <source>
        <dbReference type="ARBA" id="ARBA00023242"/>
    </source>
</evidence>
<dbReference type="InterPro" id="IPR028589">
    <property type="entry name" value="SPB1-like"/>
</dbReference>
<dbReference type="PANTHER" id="PTHR10920">
    <property type="entry name" value="RIBOSOMAL RNA METHYLTRANSFERASE"/>
    <property type="match status" value="1"/>
</dbReference>
<evidence type="ECO:0000313" key="12">
    <source>
        <dbReference type="EMBL" id="CAE7177580.1"/>
    </source>
</evidence>
<dbReference type="GO" id="GO:0000466">
    <property type="term" value="P:maturation of 5.8S rRNA from tricistronic rRNA transcript (SSU-rRNA, 5.8S rRNA, LSU-rRNA)"/>
    <property type="evidence" value="ECO:0007669"/>
    <property type="project" value="TreeGrafter"/>
</dbReference>
<feature type="compositionally biased region" description="Basic residues" evidence="8">
    <location>
        <begin position="1346"/>
        <end position="1359"/>
    </location>
</feature>
<evidence type="ECO:0000256" key="1">
    <source>
        <dbReference type="ARBA" id="ARBA00004604"/>
    </source>
</evidence>
<keyword evidence="3" id="KW-0698">rRNA processing</keyword>
<dbReference type="InterPro" id="IPR002877">
    <property type="entry name" value="RNA_MeTrfase_FtsJ_dom"/>
</dbReference>
<organism evidence="12 13">
    <name type="scientific">Rhizoctonia solani</name>
    <dbReference type="NCBI Taxonomy" id="456999"/>
    <lineage>
        <taxon>Eukaryota</taxon>
        <taxon>Fungi</taxon>
        <taxon>Dikarya</taxon>
        <taxon>Basidiomycota</taxon>
        <taxon>Agaricomycotina</taxon>
        <taxon>Agaricomycetes</taxon>
        <taxon>Cantharellales</taxon>
        <taxon>Ceratobasidiaceae</taxon>
        <taxon>Rhizoctonia</taxon>
    </lineage>
</organism>
<feature type="domain" description="Ribosomal RNA methyltransferase SPB1-like C-terminal" evidence="10">
    <location>
        <begin position="1145"/>
        <end position="1366"/>
    </location>
</feature>
<dbReference type="InterPro" id="IPR012920">
    <property type="entry name" value="rRNA_MeTfrase_SPB1-like_C"/>
</dbReference>
<evidence type="ECO:0000256" key="8">
    <source>
        <dbReference type="SAM" id="MobiDB-lite"/>
    </source>
</evidence>
<dbReference type="Proteomes" id="UP000663827">
    <property type="component" value="Unassembled WGS sequence"/>
</dbReference>
<evidence type="ECO:0000256" key="4">
    <source>
        <dbReference type="ARBA" id="ARBA00022603"/>
    </source>
</evidence>
<accession>A0A8H3E5G0</accession>
<dbReference type="HAMAP" id="MF_01547">
    <property type="entry name" value="RNA_methyltr_E"/>
    <property type="match status" value="1"/>
</dbReference>
<feature type="region of interest" description="Disordered" evidence="8">
    <location>
        <begin position="1116"/>
        <end position="1164"/>
    </location>
</feature>
<comment type="subcellular location">
    <subcellularLocation>
        <location evidence="1">Nucleus</location>
        <location evidence="1">Nucleolus</location>
    </subcellularLocation>
</comment>
<dbReference type="Pfam" id="PF11861">
    <property type="entry name" value="DUF3381"/>
    <property type="match status" value="1"/>
</dbReference>
<dbReference type="GO" id="GO:0016435">
    <property type="term" value="F:rRNA (guanine) methyltransferase activity"/>
    <property type="evidence" value="ECO:0007669"/>
    <property type="project" value="TreeGrafter"/>
</dbReference>
<sequence>MSKGKKKKEVKVVVAKGAHKGIKGRPKGVKGRYAMVDARMRKEPVSCQRESRLSGGHAHRDLVTRSPRAPDAMEARLQYYDPVRDSRGANQYFQFDPELVPAAAPTGPSDEIQTEAHAPAEHPQNQDVQHPSLPYPTSSPPVNLIQTFMDESEDTAPKVEFSTQWNNRKEAIWDIVGPKRGVEAFAHPAPYARAAPEMWAENMYDAQDVLPYFTVGQTILASKTPREVSRSVLLTKNLHGVCADWRAGKIQFTVRVRYKLQLNRPKKWKPLSSPSKLANVNCKPMDPVQFRKLRACYEGGIPVRVLATGDFPFLPTFQPEPQEEGGPVYPISSNSWRDGVVMLGFFWVTKIVELDHSSEKEDLDTGKCSGRSKWAFEFLYCGANERPPWWCPLGDDSEEDSTQSDNDMQEDEEWELENLSKRRRIDTVIDSNLCDDVLMLERAEPGGKTDRSKVKAVPNYTLFDYPIGDWALRRANPGPDGIYAHPEINAYPGCLPIAENFPVSTTIDASARVLSPRNLPKIPPGELGLALKPVIGTSLIPGGYGPRIKSVRSVREQGYRARSAFKLIQLNKKYGFLESARCCIDLCAAPGGWLQVASKTMPVNSLIVGVDLVPIRPIPRVVTFAQDITTSACRTQLRSELKDWKADVVLHDGAPNVGTAWVQDAYSQSELVLMSLKLAVEFLSPGGTFVTKVFRSVDYNNLIWVFNQLFGKVEATKPPSSRNVSAEIFVVCQGYLAPQHIDPKFLDPKHVFKDVTTLPPAPSTSTAQPGSKAHNNVFQPEKKRRARDGYTDGDYTLFHAVGASEFVHSHDPVTVLGSSNQITFKTDEEKGWLKHDSTTPDILANCEDLKVLGKGDFKKLLKWRIAIREEIGLETRNKPVEDATETVEITEVDEEQQIEDELQRLTAESAARAKRDRRRVNEKRTRTVMRMQLQMTAPLDIGMDFKDNALKGDVFELGEADGRRVDDESGSESEPEEKQEKGGNDGQEEDSEDDRLEDELDVLYDRYRERLAERDLKFKAKEARLKDQSREEWGGIKKDEEGSDDDEDSDEGEGGWDATQAAKDDDEESSSDEDDESVVMKKRKTDQGAKLITKFEEPKVKASKAAQVWFSQDLFKGVTVDVEDDDEDEQGTESEEEEEEVTPSDEDEIDFEIVPQEPDDDDSPMWDVDDDAEDEAKQAYIQSRFNSFFSLHASNEVPIEYGLLTPEAQTLAHKLVNRQTTKTHLLNDGFTRYSLNDQNDLPAWFLDDERKNYKPNIPITKEAMAALRAKQRALDARPIKKVAEAKARKKLRAHQRLEKALKKAEGVNETGDMTEKEKAAQIEKLMSKGMSKGKKKKEVKVVVAKGAHKGIKGRPKGVKGRYAMVD</sequence>
<keyword evidence="4" id="KW-0489">Methyltransferase</keyword>
<dbReference type="InterPro" id="IPR050082">
    <property type="entry name" value="RNA_methyltr_RlmE"/>
</dbReference>
<dbReference type="InterPro" id="IPR029063">
    <property type="entry name" value="SAM-dependent_MTases_sf"/>
</dbReference>
<keyword evidence="6" id="KW-0949">S-adenosyl-L-methionine</keyword>
<feature type="non-terminal residue" evidence="12">
    <location>
        <position position="1"/>
    </location>
</feature>
<reference evidence="12" key="1">
    <citation type="submission" date="2021-01" db="EMBL/GenBank/DDBJ databases">
        <authorList>
            <person name="Kaushik A."/>
        </authorList>
    </citation>
    <scope>NUCLEOTIDE SEQUENCE</scope>
    <source>
        <strain evidence="12">AG5</strain>
    </source>
</reference>
<feature type="compositionally biased region" description="Basic and acidic residues" evidence="8">
    <location>
        <begin position="1021"/>
        <end position="1040"/>
    </location>
</feature>
<evidence type="ECO:0000256" key="3">
    <source>
        <dbReference type="ARBA" id="ARBA00022552"/>
    </source>
</evidence>
<proteinExistence type="inferred from homology"/>
<feature type="compositionally biased region" description="Acidic residues" evidence="8">
    <location>
        <begin position="1121"/>
        <end position="1164"/>
    </location>
</feature>
<feature type="region of interest" description="Disordered" evidence="8">
    <location>
        <begin position="42"/>
        <end position="65"/>
    </location>
</feature>
<protein>
    <recommendedName>
        <fullName evidence="14">AdoMet-dependent rRNA methyltransferase SPB1</fullName>
    </recommendedName>
</protein>
<evidence type="ECO:0008006" key="14">
    <source>
        <dbReference type="Google" id="ProtNLM"/>
    </source>
</evidence>
<dbReference type="GO" id="GO:0030687">
    <property type="term" value="C:preribosome, large subunit precursor"/>
    <property type="evidence" value="ECO:0007669"/>
    <property type="project" value="TreeGrafter"/>
</dbReference>
<feature type="compositionally biased region" description="Basic residues" evidence="8">
    <location>
        <begin position="912"/>
        <end position="921"/>
    </location>
</feature>
<feature type="compositionally biased region" description="Acidic residues" evidence="8">
    <location>
        <begin position="1064"/>
        <end position="1077"/>
    </location>
</feature>
<dbReference type="InterPro" id="IPR015507">
    <property type="entry name" value="rRNA-MeTfrase_E"/>
</dbReference>
<evidence type="ECO:0000256" key="2">
    <source>
        <dbReference type="ARBA" id="ARBA00022517"/>
    </source>
</evidence>
<feature type="domain" description="DUF3381" evidence="11">
    <location>
        <begin position="780"/>
        <end position="928"/>
    </location>
</feature>
<feature type="compositionally biased region" description="Basic and acidic residues" evidence="8">
    <location>
        <begin position="42"/>
        <end position="63"/>
    </location>
</feature>
<dbReference type="SUPFAM" id="SSF53335">
    <property type="entry name" value="S-adenosyl-L-methionine-dependent methyltransferases"/>
    <property type="match status" value="1"/>
</dbReference>
<name>A0A8H3E5G0_9AGAM</name>
<evidence type="ECO:0000259" key="11">
    <source>
        <dbReference type="Pfam" id="PF11861"/>
    </source>
</evidence>
<dbReference type="GO" id="GO:0000463">
    <property type="term" value="P:maturation of LSU-rRNA from tricistronic rRNA transcript (SSU-rRNA, 5.8S rRNA, LSU-rRNA)"/>
    <property type="evidence" value="ECO:0007669"/>
    <property type="project" value="TreeGrafter"/>
</dbReference>
<dbReference type="Pfam" id="PF07780">
    <property type="entry name" value="Spb1_C"/>
    <property type="match status" value="2"/>
</dbReference>
<dbReference type="Pfam" id="PF01728">
    <property type="entry name" value="FtsJ"/>
    <property type="match status" value="1"/>
</dbReference>
<dbReference type="Gene3D" id="3.40.50.150">
    <property type="entry name" value="Vaccinia Virus protein VP39"/>
    <property type="match status" value="1"/>
</dbReference>
<feature type="region of interest" description="Disordered" evidence="8">
    <location>
        <begin position="1021"/>
        <end position="1087"/>
    </location>
</feature>
<feature type="region of interest" description="Disordered" evidence="8">
    <location>
        <begin position="906"/>
        <end position="925"/>
    </location>
</feature>
<dbReference type="HAMAP" id="MF_03163">
    <property type="entry name" value="RNA_methyltr_E_SPB1"/>
    <property type="match status" value="1"/>
</dbReference>
<feature type="domain" description="Ribosomal RNA methyltransferase SPB1-like C-terminal" evidence="10">
    <location>
        <begin position="3"/>
        <end position="49"/>
    </location>
</feature>
<feature type="region of interest" description="Disordered" evidence="8">
    <location>
        <begin position="760"/>
        <end position="784"/>
    </location>
</feature>
<feature type="domain" description="Ribosomal RNA methyltransferase FtsJ" evidence="9">
    <location>
        <begin position="559"/>
        <end position="735"/>
    </location>
</feature>
<evidence type="ECO:0000259" key="10">
    <source>
        <dbReference type="Pfam" id="PF07780"/>
    </source>
</evidence>
<keyword evidence="5" id="KW-0808">Transferase</keyword>
<dbReference type="GO" id="GO:0008650">
    <property type="term" value="F:rRNA (uridine-2'-O-)-methyltransferase activity"/>
    <property type="evidence" value="ECO:0007669"/>
    <property type="project" value="TreeGrafter"/>
</dbReference>
<evidence type="ECO:0000313" key="13">
    <source>
        <dbReference type="Proteomes" id="UP000663827"/>
    </source>
</evidence>
<feature type="compositionally biased region" description="Acidic residues" evidence="8">
    <location>
        <begin position="1041"/>
        <end position="1054"/>
    </location>
</feature>